<dbReference type="FunFam" id="3.40.50.300:FF:001133">
    <property type="entry name" value="UMP-CMP kinase 2, mitochondrial"/>
    <property type="match status" value="1"/>
</dbReference>
<dbReference type="GO" id="GO:0004798">
    <property type="term" value="F:dTMP kinase activity"/>
    <property type="evidence" value="ECO:0007669"/>
    <property type="project" value="UniProtKB-EC"/>
</dbReference>
<dbReference type="GO" id="GO:0006227">
    <property type="term" value="P:dUDP biosynthetic process"/>
    <property type="evidence" value="ECO:0007669"/>
    <property type="project" value="TreeGrafter"/>
</dbReference>
<evidence type="ECO:0000256" key="17">
    <source>
        <dbReference type="ARBA" id="ARBA00070686"/>
    </source>
</evidence>
<comment type="subcellular location">
    <subcellularLocation>
        <location evidence="1">Mitochondrion</location>
    </subcellularLocation>
</comment>
<dbReference type="PANTHER" id="PTHR10344:SF4">
    <property type="entry name" value="UMP-CMP KINASE 2, MITOCHONDRIAL"/>
    <property type="match status" value="1"/>
</dbReference>
<evidence type="ECO:0000256" key="6">
    <source>
        <dbReference type="ARBA" id="ARBA00022741"/>
    </source>
</evidence>
<comment type="catalytic activity">
    <reaction evidence="14">
        <text>CMP + ATP = CDP + ADP</text>
        <dbReference type="Rhea" id="RHEA:11600"/>
        <dbReference type="ChEBI" id="CHEBI:30616"/>
        <dbReference type="ChEBI" id="CHEBI:58069"/>
        <dbReference type="ChEBI" id="CHEBI:60377"/>
        <dbReference type="ChEBI" id="CHEBI:456216"/>
        <dbReference type="EC" id="2.7.4.14"/>
    </reaction>
</comment>
<evidence type="ECO:0000256" key="14">
    <source>
        <dbReference type="ARBA" id="ARBA00051396"/>
    </source>
</evidence>
<dbReference type="PANTHER" id="PTHR10344">
    <property type="entry name" value="THYMIDYLATE KINASE"/>
    <property type="match status" value="1"/>
</dbReference>
<keyword evidence="7 20" id="KW-0418">Kinase</keyword>
<dbReference type="Proteomes" id="UP001474421">
    <property type="component" value="Unassembled WGS sequence"/>
</dbReference>
<dbReference type="GO" id="GO:0005739">
    <property type="term" value="C:mitochondrion"/>
    <property type="evidence" value="ECO:0007669"/>
    <property type="project" value="UniProtKB-SubCell"/>
</dbReference>
<comment type="catalytic activity">
    <reaction evidence="13">
        <text>dTMP + ATP = dTDP + ADP</text>
        <dbReference type="Rhea" id="RHEA:13517"/>
        <dbReference type="ChEBI" id="CHEBI:30616"/>
        <dbReference type="ChEBI" id="CHEBI:58369"/>
        <dbReference type="ChEBI" id="CHEBI:63528"/>
        <dbReference type="ChEBI" id="CHEBI:456216"/>
        <dbReference type="EC" id="2.7.4.9"/>
    </reaction>
</comment>
<dbReference type="EC" id="2.7.4.14" evidence="16"/>
<feature type="domain" description="Thymidylate kinase-like" evidence="19">
    <location>
        <begin position="287"/>
        <end position="466"/>
    </location>
</feature>
<evidence type="ECO:0000256" key="7">
    <source>
        <dbReference type="ARBA" id="ARBA00022777"/>
    </source>
</evidence>
<evidence type="ECO:0000256" key="12">
    <source>
        <dbReference type="ARBA" id="ARBA00023128"/>
    </source>
</evidence>
<dbReference type="Gene3D" id="3.40.50.300">
    <property type="entry name" value="P-loop containing nucleotide triphosphate hydrolases"/>
    <property type="match status" value="1"/>
</dbReference>
<name>A0AAW1C9U6_CROAD</name>
<dbReference type="EC" id="2.7.4.9" evidence="3"/>
<keyword evidence="10" id="KW-0665">Pyrimidine biosynthesis</keyword>
<dbReference type="AlphaFoldDB" id="A0AAW1C9U6"/>
<keyword evidence="8" id="KW-0067">ATP-binding</keyword>
<dbReference type="GO" id="GO:0005524">
    <property type="term" value="F:ATP binding"/>
    <property type="evidence" value="ECO:0007669"/>
    <property type="project" value="UniProtKB-KW"/>
</dbReference>
<evidence type="ECO:0000256" key="5">
    <source>
        <dbReference type="ARBA" id="ARBA00022727"/>
    </source>
</evidence>
<gene>
    <name evidence="20" type="ORF">NXF25_002444</name>
</gene>
<dbReference type="GO" id="GO:0004550">
    <property type="term" value="F:nucleoside diphosphate kinase activity"/>
    <property type="evidence" value="ECO:0007669"/>
    <property type="project" value="TreeGrafter"/>
</dbReference>
<evidence type="ECO:0000256" key="11">
    <source>
        <dbReference type="ARBA" id="ARBA00023054"/>
    </source>
</evidence>
<dbReference type="Pfam" id="PF02223">
    <property type="entry name" value="Thymidylate_kin"/>
    <property type="match status" value="1"/>
</dbReference>
<evidence type="ECO:0000313" key="20">
    <source>
        <dbReference type="EMBL" id="KAK9411269.1"/>
    </source>
</evidence>
<keyword evidence="4" id="KW-0808">Transferase</keyword>
<organism evidence="20 21">
    <name type="scientific">Crotalus adamanteus</name>
    <name type="common">Eastern diamondback rattlesnake</name>
    <dbReference type="NCBI Taxonomy" id="8729"/>
    <lineage>
        <taxon>Eukaryota</taxon>
        <taxon>Metazoa</taxon>
        <taxon>Chordata</taxon>
        <taxon>Craniata</taxon>
        <taxon>Vertebrata</taxon>
        <taxon>Euteleostomi</taxon>
        <taxon>Lepidosauria</taxon>
        <taxon>Squamata</taxon>
        <taxon>Bifurcata</taxon>
        <taxon>Unidentata</taxon>
        <taxon>Episquamata</taxon>
        <taxon>Toxicofera</taxon>
        <taxon>Serpentes</taxon>
        <taxon>Colubroidea</taxon>
        <taxon>Viperidae</taxon>
        <taxon>Crotalinae</taxon>
        <taxon>Crotalus</taxon>
    </lineage>
</organism>
<dbReference type="GO" id="GO:0006235">
    <property type="term" value="P:dTTP biosynthetic process"/>
    <property type="evidence" value="ECO:0007669"/>
    <property type="project" value="TreeGrafter"/>
</dbReference>
<keyword evidence="21" id="KW-1185">Reference proteome</keyword>
<dbReference type="HAMAP" id="MF_00165">
    <property type="entry name" value="Thymidylate_kinase"/>
    <property type="match status" value="1"/>
</dbReference>
<evidence type="ECO:0000256" key="15">
    <source>
        <dbReference type="ARBA" id="ARBA00051598"/>
    </source>
</evidence>
<evidence type="ECO:0000256" key="3">
    <source>
        <dbReference type="ARBA" id="ARBA00012980"/>
    </source>
</evidence>
<keyword evidence="6" id="KW-0547">Nucleotide-binding</keyword>
<sequence>MRTLLTVGFDFSFPNGPGPGRLLKALPVSCLPGAFMLPRSTAVPPRLLRLTMEKLLSANQAGWLERSFVVESAGAEVDFFALSSAGGQPANRARPRCFLPPPGRCYSFGIPLAPTPRERVRAARLQSTLQRRLEQAPWGARGRVLPLLSYSPGGAALEKGFLIQDEQGLPETRPFLEELLGVLLPAPAHLSVYEQAESGKLCCALWGLKGTGKEKELLGKANVVAAEEPEFHPAVPHLLGNTVFRSREAARQVLECTSIIPESRLILELVDKCPKHLKKGNFPIIVIEGLDATGKTTVTRFLKDSLNAVLLRTPPSCVSQWRKIFDDEPPLIRRAFYALTNYIVASEIAEESSKSPVILDRYWHSTAAYAVATEITGDVQNLPPPKHLVYHWPDDLLSPDIVLLLTVSPEERVRRLQGRGMEKTREEVDLEVNDVFRQKVEESYRRMENPACQILDANPSEEDVAKAALHLIKNQCHFP</sequence>
<evidence type="ECO:0000256" key="9">
    <source>
        <dbReference type="ARBA" id="ARBA00022946"/>
    </source>
</evidence>
<keyword evidence="12" id="KW-0496">Mitochondrion</keyword>
<dbReference type="EMBL" id="JAOTOJ010000001">
    <property type="protein sequence ID" value="KAK9411269.1"/>
    <property type="molecule type" value="Genomic_DNA"/>
</dbReference>
<dbReference type="InterPro" id="IPR039430">
    <property type="entry name" value="Thymidylate_kin-like_dom"/>
</dbReference>
<evidence type="ECO:0000256" key="1">
    <source>
        <dbReference type="ARBA" id="ARBA00004173"/>
    </source>
</evidence>
<dbReference type="GO" id="GO:0006233">
    <property type="term" value="P:dTDP biosynthetic process"/>
    <property type="evidence" value="ECO:0007669"/>
    <property type="project" value="InterPro"/>
</dbReference>
<evidence type="ECO:0000256" key="8">
    <source>
        <dbReference type="ARBA" id="ARBA00022840"/>
    </source>
</evidence>
<evidence type="ECO:0000259" key="19">
    <source>
        <dbReference type="Pfam" id="PF02223"/>
    </source>
</evidence>
<keyword evidence="11" id="KW-0175">Coiled coil</keyword>
<comment type="catalytic activity">
    <reaction evidence="15">
        <text>dCMP + ATP = dCDP + ADP</text>
        <dbReference type="Rhea" id="RHEA:25094"/>
        <dbReference type="ChEBI" id="CHEBI:30616"/>
        <dbReference type="ChEBI" id="CHEBI:57566"/>
        <dbReference type="ChEBI" id="CHEBI:58593"/>
        <dbReference type="ChEBI" id="CHEBI:456216"/>
        <dbReference type="EC" id="2.7.4.14"/>
    </reaction>
</comment>
<dbReference type="InterPro" id="IPR018094">
    <property type="entry name" value="Thymidylate_kinase"/>
</dbReference>
<evidence type="ECO:0000256" key="13">
    <source>
        <dbReference type="ARBA" id="ARBA00048743"/>
    </source>
</evidence>
<protein>
    <recommendedName>
        <fullName evidence="17">UMP-CMP kinase 2, mitochondrial</fullName>
        <ecNumber evidence="16">2.7.4.14</ecNumber>
        <ecNumber evidence="3">2.7.4.9</ecNumber>
    </recommendedName>
    <alternativeName>
        <fullName evidence="18">Nucleoside-diphosphate kinase</fullName>
    </alternativeName>
</protein>
<proteinExistence type="inferred from homology"/>
<evidence type="ECO:0000256" key="16">
    <source>
        <dbReference type="ARBA" id="ARBA00066590"/>
    </source>
</evidence>
<dbReference type="SUPFAM" id="SSF52540">
    <property type="entry name" value="P-loop containing nucleoside triphosphate hydrolases"/>
    <property type="match status" value="1"/>
</dbReference>
<comment type="caution">
    <text evidence="20">The sequence shown here is derived from an EMBL/GenBank/DDBJ whole genome shotgun (WGS) entry which is preliminary data.</text>
</comment>
<evidence type="ECO:0000256" key="4">
    <source>
        <dbReference type="ARBA" id="ARBA00022679"/>
    </source>
</evidence>
<keyword evidence="9" id="KW-0809">Transit peptide</keyword>
<evidence type="ECO:0000313" key="21">
    <source>
        <dbReference type="Proteomes" id="UP001474421"/>
    </source>
</evidence>
<evidence type="ECO:0000256" key="2">
    <source>
        <dbReference type="ARBA" id="ARBA00009776"/>
    </source>
</evidence>
<reference evidence="20 21" key="1">
    <citation type="journal article" date="2024" name="Proc. Natl. Acad. Sci. U.S.A.">
        <title>The genetic regulatory architecture and epigenomic basis for age-related changes in rattlesnake venom.</title>
        <authorList>
            <person name="Hogan M.P."/>
            <person name="Holding M.L."/>
            <person name="Nystrom G.S."/>
            <person name="Colston T.J."/>
            <person name="Bartlett D.A."/>
            <person name="Mason A.J."/>
            <person name="Ellsworth S.A."/>
            <person name="Rautsaw R.M."/>
            <person name="Lawrence K.C."/>
            <person name="Strickland J.L."/>
            <person name="He B."/>
            <person name="Fraser P."/>
            <person name="Margres M.J."/>
            <person name="Gilbert D.M."/>
            <person name="Gibbs H.L."/>
            <person name="Parkinson C.L."/>
            <person name="Rokyta D.R."/>
        </authorList>
    </citation>
    <scope>NUCLEOTIDE SEQUENCE [LARGE SCALE GENOMIC DNA]</scope>
    <source>
        <strain evidence="20">DRR0105</strain>
    </source>
</reference>
<evidence type="ECO:0000256" key="10">
    <source>
        <dbReference type="ARBA" id="ARBA00022975"/>
    </source>
</evidence>
<keyword evidence="5" id="KW-0545">Nucleotide biosynthesis</keyword>
<comment type="similarity">
    <text evidence="2">Belongs to the thymidylate kinase family.</text>
</comment>
<evidence type="ECO:0000256" key="18">
    <source>
        <dbReference type="ARBA" id="ARBA00076149"/>
    </source>
</evidence>
<dbReference type="InterPro" id="IPR027417">
    <property type="entry name" value="P-loop_NTPase"/>
</dbReference>
<accession>A0AAW1C9U6</accession>